<dbReference type="OrthoDB" id="10364802at2759"/>
<dbReference type="AlphaFoldDB" id="A0A061AYF4"/>
<sequence>MAELGARSALLLLSPAYSLFSSHQMASLPPDRLDAADVLAAVVRIHHSLIHFDHAFVGLAGTIVRLTHTFQRTERIRNFFERDDFLKMSWLASNQRLLVHVRPHQFAQACQTVRAVPTQETGPGTATFAVDIASQHETRPRTVQFILAQQVDPPIPSSGVWRRESCTIESEADGHNELFIPTELAVTATLRRLQPVFDCPAYGRSQGFTENHPPPLPHDLLALHAECQVQLALDDLRCSSAGFLSRTAWQRDISRLMSAHEYAERAERLRAILVASTPARVDGEQPLNRLVWEAAVMEDELCGAPAEGVSEEERNRSAKRQLAKLVLGWKDVVELLGRLFSIPYPSAHVPIART</sequence>
<name>A0A061AYF4_RHOTO</name>
<organism evidence="1">
    <name type="scientific">Rhodotorula toruloides</name>
    <name type="common">Yeast</name>
    <name type="synonym">Rhodosporidium toruloides</name>
    <dbReference type="NCBI Taxonomy" id="5286"/>
    <lineage>
        <taxon>Eukaryota</taxon>
        <taxon>Fungi</taxon>
        <taxon>Dikarya</taxon>
        <taxon>Basidiomycota</taxon>
        <taxon>Pucciniomycotina</taxon>
        <taxon>Microbotryomycetes</taxon>
        <taxon>Sporidiobolales</taxon>
        <taxon>Sporidiobolaceae</taxon>
        <taxon>Rhodotorula</taxon>
    </lineage>
</organism>
<dbReference type="EMBL" id="LK052942">
    <property type="protein sequence ID" value="CDR42544.1"/>
    <property type="molecule type" value="Genomic_DNA"/>
</dbReference>
<reference evidence="1" key="1">
    <citation type="journal article" date="2014" name="Genome Announc.">
        <title>Draft genome sequence of Rhodosporidium toruloides CECT1137, an oleaginous yeast of biotechnological interest.</title>
        <authorList>
            <person name="Morin N."/>
            <person name="Calcas X."/>
            <person name="Devillers H."/>
            <person name="Durrens P."/>
            <person name="Sherman D.J."/>
            <person name="Nicaud J.-M."/>
            <person name="Neuveglise C."/>
        </authorList>
    </citation>
    <scope>NUCLEOTIDE SEQUENCE</scope>
    <source>
        <strain evidence="1">CECT1137</strain>
    </source>
</reference>
<accession>A0A061AYF4</accession>
<evidence type="ECO:0000313" key="1">
    <source>
        <dbReference type="EMBL" id="CDR42544.1"/>
    </source>
</evidence>
<gene>
    <name evidence="1" type="ORF">RHTO0S_07e00848g</name>
</gene>
<protein>
    <submittedName>
        <fullName evidence="1">RHTO0S07e00848g1_1</fullName>
    </submittedName>
</protein>
<proteinExistence type="predicted"/>